<evidence type="ECO:0000259" key="4">
    <source>
        <dbReference type="Pfam" id="PF00676"/>
    </source>
</evidence>
<dbReference type="EMBL" id="UINC01025963">
    <property type="protein sequence ID" value="SVB02547.1"/>
    <property type="molecule type" value="Genomic_DNA"/>
</dbReference>
<accession>A0A382ANI4</accession>
<dbReference type="InterPro" id="IPR001017">
    <property type="entry name" value="DH_E1"/>
</dbReference>
<dbReference type="Gene3D" id="3.40.50.970">
    <property type="match status" value="1"/>
</dbReference>
<protein>
    <recommendedName>
        <fullName evidence="4">Dehydrogenase E1 component domain-containing protein</fullName>
    </recommendedName>
</protein>
<evidence type="ECO:0000256" key="3">
    <source>
        <dbReference type="ARBA" id="ARBA00023052"/>
    </source>
</evidence>
<dbReference type="InterPro" id="IPR050642">
    <property type="entry name" value="PDH_E1_Alpha_Subunit"/>
</dbReference>
<evidence type="ECO:0000256" key="1">
    <source>
        <dbReference type="ARBA" id="ARBA00001964"/>
    </source>
</evidence>
<comment type="cofactor">
    <cofactor evidence="1">
        <name>thiamine diphosphate</name>
        <dbReference type="ChEBI" id="CHEBI:58937"/>
    </cofactor>
</comment>
<evidence type="ECO:0000256" key="2">
    <source>
        <dbReference type="ARBA" id="ARBA00023002"/>
    </source>
</evidence>
<dbReference type="GO" id="GO:0006086">
    <property type="term" value="P:pyruvate decarboxylation to acetyl-CoA"/>
    <property type="evidence" value="ECO:0007669"/>
    <property type="project" value="TreeGrafter"/>
</dbReference>
<dbReference type="PANTHER" id="PTHR11516:SF60">
    <property type="entry name" value="PYRUVATE DEHYDROGENASE E1 COMPONENT SUBUNIT ALPHA"/>
    <property type="match status" value="1"/>
</dbReference>
<keyword evidence="2" id="KW-0560">Oxidoreductase</keyword>
<dbReference type="GO" id="GO:0004739">
    <property type="term" value="F:pyruvate dehydrogenase (acetyl-transferring) activity"/>
    <property type="evidence" value="ECO:0007669"/>
    <property type="project" value="TreeGrafter"/>
</dbReference>
<dbReference type="InterPro" id="IPR029061">
    <property type="entry name" value="THDP-binding"/>
</dbReference>
<feature type="non-terminal residue" evidence="5">
    <location>
        <position position="179"/>
    </location>
</feature>
<sequence length="179" mass="18607">MWRIRAFEEKASELFARGKISGLLHLAIGQEATAVGVCGALQASDQVFSGHRPHAHAIAKGADIGRMFAELAGRRTGYCGGKGGSMHLAAPEVGFVTATGVVAGNLPLALGSALASQGRGKTDIAVAFFGDGAVQTGLFHECLNLASLWRLPVVLVCENNGRAEFSPLSAHTVVERLAD</sequence>
<feature type="domain" description="Dehydrogenase E1 component" evidence="4">
    <location>
        <begin position="2"/>
        <end position="166"/>
    </location>
</feature>
<proteinExistence type="predicted"/>
<evidence type="ECO:0000313" key="5">
    <source>
        <dbReference type="EMBL" id="SVB02547.1"/>
    </source>
</evidence>
<organism evidence="5">
    <name type="scientific">marine metagenome</name>
    <dbReference type="NCBI Taxonomy" id="408172"/>
    <lineage>
        <taxon>unclassified sequences</taxon>
        <taxon>metagenomes</taxon>
        <taxon>ecological metagenomes</taxon>
    </lineage>
</organism>
<dbReference type="AlphaFoldDB" id="A0A382ANI4"/>
<gene>
    <name evidence="5" type="ORF">METZ01_LOCUS155401</name>
</gene>
<name>A0A382ANI4_9ZZZZ</name>
<keyword evidence="3" id="KW-0786">Thiamine pyrophosphate</keyword>
<reference evidence="5" key="1">
    <citation type="submission" date="2018-05" db="EMBL/GenBank/DDBJ databases">
        <authorList>
            <person name="Lanie J.A."/>
            <person name="Ng W.-L."/>
            <person name="Kazmierczak K.M."/>
            <person name="Andrzejewski T.M."/>
            <person name="Davidsen T.M."/>
            <person name="Wayne K.J."/>
            <person name="Tettelin H."/>
            <person name="Glass J.I."/>
            <person name="Rusch D."/>
            <person name="Podicherti R."/>
            <person name="Tsui H.-C.T."/>
            <person name="Winkler M.E."/>
        </authorList>
    </citation>
    <scope>NUCLEOTIDE SEQUENCE</scope>
</reference>
<dbReference type="SUPFAM" id="SSF52518">
    <property type="entry name" value="Thiamin diphosphate-binding fold (THDP-binding)"/>
    <property type="match status" value="1"/>
</dbReference>
<dbReference type="CDD" id="cd02000">
    <property type="entry name" value="TPP_E1_PDC_ADC_BCADC"/>
    <property type="match status" value="1"/>
</dbReference>
<dbReference type="PANTHER" id="PTHR11516">
    <property type="entry name" value="PYRUVATE DEHYDROGENASE E1 COMPONENT, ALPHA SUBUNIT BACTERIAL AND ORGANELLAR"/>
    <property type="match status" value="1"/>
</dbReference>
<dbReference type="Pfam" id="PF00676">
    <property type="entry name" value="E1_dh"/>
    <property type="match status" value="1"/>
</dbReference>